<comment type="caution">
    <text evidence="1">The sequence shown here is derived from an EMBL/GenBank/DDBJ whole genome shotgun (WGS) entry which is preliminary data.</text>
</comment>
<dbReference type="OrthoDB" id="7478671at2"/>
<sequence length="88" mass="9456">MASNPIGGASALPLALLAQAIPMLSRHELESLTERLIDRLDEITPDFDLEDDDPAGQCDEDGVNTGNRIVFVHEQRVDSPGCGISDPN</sequence>
<dbReference type="AlphaFoldDB" id="A0A916YPG8"/>
<dbReference type="Proteomes" id="UP000598997">
    <property type="component" value="Unassembled WGS sequence"/>
</dbReference>
<gene>
    <name evidence="1" type="ORF">GCM10010989_30690</name>
</gene>
<organism evidence="1 2">
    <name type="scientific">Croceicoccus pelagius</name>
    <dbReference type="NCBI Taxonomy" id="1703341"/>
    <lineage>
        <taxon>Bacteria</taxon>
        <taxon>Pseudomonadati</taxon>
        <taxon>Pseudomonadota</taxon>
        <taxon>Alphaproteobacteria</taxon>
        <taxon>Sphingomonadales</taxon>
        <taxon>Erythrobacteraceae</taxon>
        <taxon>Croceicoccus</taxon>
    </lineage>
</organism>
<keyword evidence="2" id="KW-1185">Reference proteome</keyword>
<proteinExistence type="predicted"/>
<name>A0A916YPG8_9SPHN</name>
<dbReference type="EMBL" id="BMIO01000020">
    <property type="protein sequence ID" value="GGD54389.1"/>
    <property type="molecule type" value="Genomic_DNA"/>
</dbReference>
<protein>
    <submittedName>
        <fullName evidence="1">Uncharacterized protein</fullName>
    </submittedName>
</protein>
<dbReference type="RefSeq" id="WP_066761489.1">
    <property type="nucleotide sequence ID" value="NZ_BMIO01000020.1"/>
</dbReference>
<evidence type="ECO:0000313" key="2">
    <source>
        <dbReference type="Proteomes" id="UP000598997"/>
    </source>
</evidence>
<reference evidence="1 2" key="1">
    <citation type="journal article" date="2014" name="Int. J. Syst. Evol. Microbiol.">
        <title>Complete genome sequence of Corynebacterium casei LMG S-19264T (=DSM 44701T), isolated from a smear-ripened cheese.</title>
        <authorList>
            <consortium name="US DOE Joint Genome Institute (JGI-PGF)"/>
            <person name="Walter F."/>
            <person name="Albersmeier A."/>
            <person name="Kalinowski J."/>
            <person name="Ruckert C."/>
        </authorList>
    </citation>
    <scope>NUCLEOTIDE SEQUENCE [LARGE SCALE GENOMIC DNA]</scope>
    <source>
        <strain evidence="1 2">CGMCC 1.15358</strain>
    </source>
</reference>
<accession>A0A916YPG8</accession>
<evidence type="ECO:0000313" key="1">
    <source>
        <dbReference type="EMBL" id="GGD54389.1"/>
    </source>
</evidence>